<dbReference type="PANTHER" id="PTHR34071:SF2">
    <property type="entry name" value="FLAVIN-NUCLEOTIDE-BINDING PROTEIN"/>
    <property type="match status" value="1"/>
</dbReference>
<protein>
    <submittedName>
        <fullName evidence="1">Pyridoxamine 5'-phosphate oxidase family protein</fullName>
    </submittedName>
</protein>
<evidence type="ECO:0000313" key="1">
    <source>
        <dbReference type="EMBL" id="RRS04518.1"/>
    </source>
</evidence>
<dbReference type="AlphaFoldDB" id="A0A426VCD5"/>
<dbReference type="InterPro" id="IPR012349">
    <property type="entry name" value="Split_barrel_FMN-bd"/>
</dbReference>
<dbReference type="EMBL" id="RSED01000006">
    <property type="protein sequence ID" value="RRS04518.1"/>
    <property type="molecule type" value="Genomic_DNA"/>
</dbReference>
<evidence type="ECO:0000313" key="2">
    <source>
        <dbReference type="Proteomes" id="UP000269265"/>
    </source>
</evidence>
<gene>
    <name evidence="1" type="ORF">EIP75_08790</name>
</gene>
<proteinExistence type="predicted"/>
<comment type="caution">
    <text evidence="1">The sequence shown here is derived from an EMBL/GenBank/DDBJ whole genome shotgun (WGS) entry which is preliminary data.</text>
</comment>
<dbReference type="Proteomes" id="UP000269265">
    <property type="component" value="Unassembled WGS sequence"/>
</dbReference>
<dbReference type="SUPFAM" id="SSF50475">
    <property type="entry name" value="FMN-binding split barrel"/>
    <property type="match status" value="1"/>
</dbReference>
<dbReference type="InterPro" id="IPR024747">
    <property type="entry name" value="Pyridox_Oxase-rel"/>
</dbReference>
<name>A0A426VCD5_9BURK</name>
<dbReference type="OrthoDB" id="116031at2"/>
<organism evidence="1 2">
    <name type="scientific">Aquabacterium soli</name>
    <dbReference type="NCBI Taxonomy" id="2493092"/>
    <lineage>
        <taxon>Bacteria</taxon>
        <taxon>Pseudomonadati</taxon>
        <taxon>Pseudomonadota</taxon>
        <taxon>Betaproteobacteria</taxon>
        <taxon>Burkholderiales</taxon>
        <taxon>Aquabacterium</taxon>
    </lineage>
</organism>
<dbReference type="Pfam" id="PF12900">
    <property type="entry name" value="Pyridox_ox_2"/>
    <property type="match status" value="1"/>
</dbReference>
<keyword evidence="2" id="KW-1185">Reference proteome</keyword>
<sequence length="224" mass="24269">MPNDTLSPALPPHLPPSARSRVRRAAERAHYDEATVHAIVDAAWVCHVAFADGDNVLCIPTASWRVGHTLYVHGSNGSRMMKRLAEGAPACVTITHLDGLVMARSAFSHSMNYRSVVIHGCFSVVAEADKPAVLDALMDHIAPGRREHARAPDASELKATTVLGIPLFEAAAKIRDWGPRDKDEDLALPVWAGVLPLREQRLPAVAESGFDGPAPRYVDLWSHG</sequence>
<dbReference type="RefSeq" id="WP_125242892.1">
    <property type="nucleotide sequence ID" value="NZ_RSED01000006.1"/>
</dbReference>
<reference evidence="1 2" key="1">
    <citation type="submission" date="2018-12" db="EMBL/GenBank/DDBJ databases">
        <title>The whole draft genome of Aquabacterium sp. SJQ9.</title>
        <authorList>
            <person name="Sun L."/>
            <person name="Gao X."/>
            <person name="Chen W."/>
            <person name="Huang K."/>
        </authorList>
    </citation>
    <scope>NUCLEOTIDE SEQUENCE [LARGE SCALE GENOMIC DNA]</scope>
    <source>
        <strain evidence="1 2">SJQ9</strain>
    </source>
</reference>
<accession>A0A426VCD5</accession>
<dbReference type="PANTHER" id="PTHR34071">
    <property type="entry name" value="5-NITROIMIDAZOLE ANTIBIOTICS RESISTANCE PROTEIN, NIMA-FAMILY-RELATED PROTEIN-RELATED"/>
    <property type="match status" value="1"/>
</dbReference>
<dbReference type="Gene3D" id="2.30.110.10">
    <property type="entry name" value="Electron Transport, Fmn-binding Protein, Chain A"/>
    <property type="match status" value="1"/>
</dbReference>